<evidence type="ECO:0000313" key="2">
    <source>
        <dbReference type="EMBL" id="KAI6656096.1"/>
    </source>
</evidence>
<dbReference type="EMBL" id="JAKMXF010000155">
    <property type="protein sequence ID" value="KAI6656096.1"/>
    <property type="molecule type" value="Genomic_DNA"/>
</dbReference>
<dbReference type="Proteomes" id="UP001165289">
    <property type="component" value="Unassembled WGS sequence"/>
</dbReference>
<reference evidence="2 3" key="1">
    <citation type="journal article" date="2023" name="BMC Biol.">
        <title>The compact genome of the sponge Oopsacas minuta (Hexactinellida) is lacking key metazoan core genes.</title>
        <authorList>
            <person name="Santini S."/>
            <person name="Schenkelaars Q."/>
            <person name="Jourda C."/>
            <person name="Duchesne M."/>
            <person name="Belahbib H."/>
            <person name="Rocher C."/>
            <person name="Selva M."/>
            <person name="Riesgo A."/>
            <person name="Vervoort M."/>
            <person name="Leys S.P."/>
            <person name="Kodjabachian L."/>
            <person name="Le Bivic A."/>
            <person name="Borchiellini C."/>
            <person name="Claverie J.M."/>
            <person name="Renard E."/>
        </authorList>
    </citation>
    <scope>NUCLEOTIDE SEQUENCE [LARGE SCALE GENOMIC DNA]</scope>
    <source>
        <strain evidence="2">SPO-2</strain>
    </source>
</reference>
<dbReference type="GO" id="GO:0003714">
    <property type="term" value="F:transcription corepressor activity"/>
    <property type="evidence" value="ECO:0007669"/>
    <property type="project" value="InterPro"/>
</dbReference>
<comment type="caution">
    <text evidence="2">The sequence shown here is derived from an EMBL/GenBank/DDBJ whole genome shotgun (WGS) entry which is preliminary data.</text>
</comment>
<keyword evidence="3" id="KW-1185">Reference proteome</keyword>
<name>A0AAV7K6R0_9METZ</name>
<dbReference type="Pfam" id="PF08295">
    <property type="entry name" value="Sin3_corepress"/>
    <property type="match status" value="1"/>
</dbReference>
<gene>
    <name evidence="2" type="ORF">LOD99_1429</name>
</gene>
<dbReference type="InterPro" id="IPR013194">
    <property type="entry name" value="HDAC_interact_dom"/>
</dbReference>
<protein>
    <submittedName>
        <fullName evidence="2">Paired amphipathic helix protein Sin3a</fullName>
    </submittedName>
</protein>
<sequence length="168" mass="19673">MNVDAIINDFFVQFPNNKDDHSFYCSTRLPAEEAILRCEEERFELDIVIETAKNTISYFRKCFQNSTISVYSKVCLLCTTSHSFLRSTLQRLYGERIDDIYIAILSSPTLVVPIILDRLNERVQEWKNAKKHFNKIWRETTSKFSIKGSEVFYSTPIFHTLKLTLVTL</sequence>
<dbReference type="AlphaFoldDB" id="A0AAV7K6R0"/>
<evidence type="ECO:0000259" key="1">
    <source>
        <dbReference type="Pfam" id="PF08295"/>
    </source>
</evidence>
<proteinExistence type="predicted"/>
<organism evidence="2 3">
    <name type="scientific">Oopsacas minuta</name>
    <dbReference type="NCBI Taxonomy" id="111878"/>
    <lineage>
        <taxon>Eukaryota</taxon>
        <taxon>Metazoa</taxon>
        <taxon>Porifera</taxon>
        <taxon>Hexactinellida</taxon>
        <taxon>Hexasterophora</taxon>
        <taxon>Lyssacinosida</taxon>
        <taxon>Leucopsacidae</taxon>
        <taxon>Oopsacas</taxon>
    </lineage>
</organism>
<dbReference type="PANTHER" id="PTHR12346">
    <property type="entry name" value="SIN3B-RELATED"/>
    <property type="match status" value="1"/>
</dbReference>
<accession>A0AAV7K6R0</accession>
<feature type="domain" description="Histone deacetylase interacting" evidence="1">
    <location>
        <begin position="5"/>
        <end position="65"/>
    </location>
</feature>
<dbReference type="InterPro" id="IPR039774">
    <property type="entry name" value="Sin3-like"/>
</dbReference>
<evidence type="ECO:0000313" key="3">
    <source>
        <dbReference type="Proteomes" id="UP001165289"/>
    </source>
</evidence>